<feature type="transmembrane region" description="Helical" evidence="7">
    <location>
        <begin position="289"/>
        <end position="310"/>
    </location>
</feature>
<dbReference type="PANTHER" id="PTHR23501">
    <property type="entry name" value="MAJOR FACILITATOR SUPERFAMILY"/>
    <property type="match status" value="1"/>
</dbReference>
<keyword evidence="2" id="KW-0813">Transport</keyword>
<evidence type="ECO:0000313" key="10">
    <source>
        <dbReference type="Proteomes" id="UP001165679"/>
    </source>
</evidence>
<evidence type="ECO:0000313" key="9">
    <source>
        <dbReference type="EMBL" id="MCW3473654.1"/>
    </source>
</evidence>
<feature type="transmembrane region" description="Helical" evidence="7">
    <location>
        <begin position="251"/>
        <end position="269"/>
    </location>
</feature>
<name>A0AA41YHS5_9PROT</name>
<feature type="transmembrane region" description="Helical" evidence="7">
    <location>
        <begin position="186"/>
        <end position="209"/>
    </location>
</feature>
<evidence type="ECO:0000259" key="8">
    <source>
        <dbReference type="PROSITE" id="PS50850"/>
    </source>
</evidence>
<feature type="transmembrane region" description="Helical" evidence="7">
    <location>
        <begin position="101"/>
        <end position="121"/>
    </location>
</feature>
<feature type="transmembrane region" description="Helical" evidence="7">
    <location>
        <begin position="35"/>
        <end position="58"/>
    </location>
</feature>
<feature type="transmembrane region" description="Helical" evidence="7">
    <location>
        <begin position="322"/>
        <end position="343"/>
    </location>
</feature>
<keyword evidence="6 7" id="KW-0472">Membrane</keyword>
<dbReference type="InterPro" id="IPR036259">
    <property type="entry name" value="MFS_trans_sf"/>
</dbReference>
<dbReference type="PANTHER" id="PTHR23501:SF1">
    <property type="entry name" value="TRANSPORT PROTEIN HSRA-RELATED"/>
    <property type="match status" value="1"/>
</dbReference>
<keyword evidence="10" id="KW-1185">Reference proteome</keyword>
<evidence type="ECO:0000256" key="5">
    <source>
        <dbReference type="ARBA" id="ARBA00022989"/>
    </source>
</evidence>
<feature type="transmembrane region" description="Helical" evidence="7">
    <location>
        <begin position="426"/>
        <end position="445"/>
    </location>
</feature>
<reference evidence="9" key="1">
    <citation type="submission" date="2022-09" db="EMBL/GenBank/DDBJ databases">
        <title>Rhodovastum sp. nov. RN2-1 isolated from soil in Seongnam, South Korea.</title>
        <authorList>
            <person name="Le N.T."/>
        </authorList>
    </citation>
    <scope>NUCLEOTIDE SEQUENCE</scope>
    <source>
        <strain evidence="9">RN2-1</strain>
    </source>
</reference>
<dbReference type="PRINTS" id="PR01036">
    <property type="entry name" value="TCRTETB"/>
</dbReference>
<dbReference type="InterPro" id="IPR004638">
    <property type="entry name" value="EmrB-like"/>
</dbReference>
<dbReference type="NCBIfam" id="TIGR00711">
    <property type="entry name" value="efflux_EmrB"/>
    <property type="match status" value="1"/>
</dbReference>
<evidence type="ECO:0000256" key="2">
    <source>
        <dbReference type="ARBA" id="ARBA00022448"/>
    </source>
</evidence>
<feature type="transmembrane region" description="Helical" evidence="7">
    <location>
        <begin position="379"/>
        <end position="405"/>
    </location>
</feature>
<comment type="caution">
    <text evidence="9">The sequence shown here is derived from an EMBL/GenBank/DDBJ whole genome shotgun (WGS) entry which is preliminary data.</text>
</comment>
<evidence type="ECO:0000256" key="7">
    <source>
        <dbReference type="SAM" id="Phobius"/>
    </source>
</evidence>
<evidence type="ECO:0000256" key="6">
    <source>
        <dbReference type="ARBA" id="ARBA00023136"/>
    </source>
</evidence>
<feature type="transmembrane region" description="Helical" evidence="7">
    <location>
        <begin position="127"/>
        <end position="148"/>
    </location>
</feature>
<comment type="subcellular location">
    <subcellularLocation>
        <location evidence="1">Cell membrane</location>
        <topology evidence="1">Multi-pass membrane protein</topology>
    </subcellularLocation>
</comment>
<feature type="transmembrane region" description="Helical" evidence="7">
    <location>
        <begin position="355"/>
        <end position="373"/>
    </location>
</feature>
<accession>A0AA41YHS5</accession>
<dbReference type="Pfam" id="PF07690">
    <property type="entry name" value="MFS_1"/>
    <property type="match status" value="1"/>
</dbReference>
<dbReference type="GO" id="GO:0005886">
    <property type="term" value="C:plasma membrane"/>
    <property type="evidence" value="ECO:0007669"/>
    <property type="project" value="UniProtKB-SubCell"/>
</dbReference>
<keyword evidence="5 7" id="KW-1133">Transmembrane helix</keyword>
<keyword evidence="3" id="KW-1003">Cell membrane</keyword>
<protein>
    <submittedName>
        <fullName evidence="9">DHA2 family efflux MFS transporter permease subunit</fullName>
    </submittedName>
</protein>
<feature type="domain" description="Major facilitator superfamily (MFS) profile" evidence="8">
    <location>
        <begin position="36"/>
        <end position="482"/>
    </location>
</feature>
<dbReference type="InterPro" id="IPR011701">
    <property type="entry name" value="MFS"/>
</dbReference>
<dbReference type="CDD" id="cd17503">
    <property type="entry name" value="MFS_LmrB_MDR_like"/>
    <property type="match status" value="1"/>
</dbReference>
<dbReference type="GO" id="GO:0022857">
    <property type="term" value="F:transmembrane transporter activity"/>
    <property type="evidence" value="ECO:0007669"/>
    <property type="project" value="InterPro"/>
</dbReference>
<evidence type="ECO:0000256" key="4">
    <source>
        <dbReference type="ARBA" id="ARBA00022692"/>
    </source>
</evidence>
<feature type="transmembrane region" description="Helical" evidence="7">
    <location>
        <begin position="457"/>
        <end position="476"/>
    </location>
</feature>
<dbReference type="InterPro" id="IPR020846">
    <property type="entry name" value="MFS_dom"/>
</dbReference>
<feature type="transmembrane region" description="Helical" evidence="7">
    <location>
        <begin position="70"/>
        <end position="89"/>
    </location>
</feature>
<dbReference type="EMBL" id="JAPDNT010000001">
    <property type="protein sequence ID" value="MCW3473654.1"/>
    <property type="molecule type" value="Genomic_DNA"/>
</dbReference>
<gene>
    <name evidence="9" type="ORF">OL599_03610</name>
</gene>
<evidence type="ECO:0000256" key="1">
    <source>
        <dbReference type="ARBA" id="ARBA00004651"/>
    </source>
</evidence>
<proteinExistence type="predicted"/>
<keyword evidence="4 7" id="KW-0812">Transmembrane</keyword>
<reference evidence="9" key="2">
    <citation type="submission" date="2022-10" db="EMBL/GenBank/DDBJ databases">
        <authorList>
            <person name="Trinh H.N."/>
        </authorList>
    </citation>
    <scope>NUCLEOTIDE SEQUENCE</scope>
    <source>
        <strain evidence="9">RN2-1</strain>
    </source>
</reference>
<organism evidence="9 10">
    <name type="scientific">Limobrevibacterium gyesilva</name>
    <dbReference type="NCBI Taxonomy" id="2991712"/>
    <lineage>
        <taxon>Bacteria</taxon>
        <taxon>Pseudomonadati</taxon>
        <taxon>Pseudomonadota</taxon>
        <taxon>Alphaproteobacteria</taxon>
        <taxon>Acetobacterales</taxon>
        <taxon>Acetobacteraceae</taxon>
        <taxon>Limobrevibacterium</taxon>
    </lineage>
</organism>
<dbReference type="Proteomes" id="UP001165679">
    <property type="component" value="Unassembled WGS sequence"/>
</dbReference>
<dbReference type="Gene3D" id="1.20.1250.20">
    <property type="entry name" value="MFS general substrate transporter like domains"/>
    <property type="match status" value="1"/>
</dbReference>
<feature type="transmembrane region" description="Helical" evidence="7">
    <location>
        <begin position="221"/>
        <end position="239"/>
    </location>
</feature>
<dbReference type="PROSITE" id="PS50850">
    <property type="entry name" value="MFS"/>
    <property type="match status" value="1"/>
</dbReference>
<dbReference type="AlphaFoldDB" id="A0AA41YHS5"/>
<dbReference type="SUPFAM" id="SSF103473">
    <property type="entry name" value="MFS general substrate transporter"/>
    <property type="match status" value="1"/>
</dbReference>
<sequence>MDESTPAPATVPAPAAPVPAAAAESRGAVARRTRLTALIVACALFMQNLDSTVIATALPTMATAFGADPTHMNVALTSYLLSLAVFIPASGWMADRYGTRTVFRAAIAVFTLGSVLCGRADSLTFLVVARVFQGIGGAMMVPVGRLLLLRTVAKSELVAAMAWLSTPALIGPVVGPPLGGFIVTYFSWPLIFDINVPIGILGITLVTLFVEDVREPTSAKFDFRGLALSGIGLSSFMFGMETAGRGVVPPALTAAMIGVGVLCALLYWLHARRHPAPLLDFTLLRIPTFMVSVAGGTVFRIGIGAIPFLLPMMLQLGFGKSAAQSGMITFASSAGAIVMKPAAMSALRRFGFRDTLLVNAVISALLLALSAAFRPSWPLFAIYVVLLSGGFFRSLQFTAYNALAYADVPRERMSAATSLYSTIQQVSLTFGVSAGAGALVISMALSGNEAPQLPDFSWAFIAVSFISLTAAPLSLFMPRSAATEMSGHNG</sequence>
<dbReference type="RefSeq" id="WP_264712234.1">
    <property type="nucleotide sequence ID" value="NZ_JAPDNT010000001.1"/>
</dbReference>
<dbReference type="Gene3D" id="1.20.1720.10">
    <property type="entry name" value="Multidrug resistance protein D"/>
    <property type="match status" value="1"/>
</dbReference>
<feature type="transmembrane region" description="Helical" evidence="7">
    <location>
        <begin position="157"/>
        <end position="174"/>
    </location>
</feature>
<evidence type="ECO:0000256" key="3">
    <source>
        <dbReference type="ARBA" id="ARBA00022475"/>
    </source>
</evidence>